<evidence type="ECO:0000313" key="10">
    <source>
        <dbReference type="Proteomes" id="UP001201812"/>
    </source>
</evidence>
<evidence type="ECO:0000256" key="3">
    <source>
        <dbReference type="ARBA" id="ARBA00022621"/>
    </source>
</evidence>
<dbReference type="Proteomes" id="UP001201812">
    <property type="component" value="Unassembled WGS sequence"/>
</dbReference>
<reference evidence="9" key="1">
    <citation type="submission" date="2022-01" db="EMBL/GenBank/DDBJ databases">
        <title>Genome Sequence Resource for Two Populations of Ditylenchus destructor, the Migratory Endoparasitic Phytonematode.</title>
        <authorList>
            <person name="Zhang H."/>
            <person name="Lin R."/>
            <person name="Xie B."/>
        </authorList>
    </citation>
    <scope>NUCLEOTIDE SEQUENCE</scope>
    <source>
        <strain evidence="9">BazhouSP</strain>
    </source>
</reference>
<dbReference type="InterPro" id="IPR000971">
    <property type="entry name" value="Globin"/>
</dbReference>
<dbReference type="GO" id="GO:0020037">
    <property type="term" value="F:heme binding"/>
    <property type="evidence" value="ECO:0007669"/>
    <property type="project" value="InterPro"/>
</dbReference>
<feature type="region of interest" description="Disordered" evidence="7">
    <location>
        <begin position="244"/>
        <end position="267"/>
    </location>
</feature>
<evidence type="ECO:0000256" key="4">
    <source>
        <dbReference type="ARBA" id="ARBA00022723"/>
    </source>
</evidence>
<name>A0AAD4NHG5_9BILA</name>
<dbReference type="GO" id="GO:0046872">
    <property type="term" value="F:metal ion binding"/>
    <property type="evidence" value="ECO:0007669"/>
    <property type="project" value="UniProtKB-KW"/>
</dbReference>
<dbReference type="SUPFAM" id="SSF46458">
    <property type="entry name" value="Globin-like"/>
    <property type="match status" value="1"/>
</dbReference>
<dbReference type="GO" id="GO:0019825">
    <property type="term" value="F:oxygen binding"/>
    <property type="evidence" value="ECO:0007669"/>
    <property type="project" value="InterPro"/>
</dbReference>
<dbReference type="InterPro" id="IPR012292">
    <property type="entry name" value="Globin/Proto"/>
</dbReference>
<keyword evidence="10" id="KW-1185">Reference proteome</keyword>
<evidence type="ECO:0000256" key="2">
    <source>
        <dbReference type="ARBA" id="ARBA00022617"/>
    </source>
</evidence>
<organism evidence="9 10">
    <name type="scientific">Ditylenchus destructor</name>
    <dbReference type="NCBI Taxonomy" id="166010"/>
    <lineage>
        <taxon>Eukaryota</taxon>
        <taxon>Metazoa</taxon>
        <taxon>Ecdysozoa</taxon>
        <taxon>Nematoda</taxon>
        <taxon>Chromadorea</taxon>
        <taxon>Rhabditida</taxon>
        <taxon>Tylenchina</taxon>
        <taxon>Tylenchomorpha</taxon>
        <taxon>Sphaerularioidea</taxon>
        <taxon>Anguinidae</taxon>
        <taxon>Anguininae</taxon>
        <taxon>Ditylenchus</taxon>
    </lineage>
</organism>
<evidence type="ECO:0000256" key="6">
    <source>
        <dbReference type="RuleBase" id="RU000356"/>
    </source>
</evidence>
<protein>
    <submittedName>
        <fullName evidence="9">Globin domain-containing protein</fullName>
    </submittedName>
</protein>
<feature type="domain" description="Globin" evidence="8">
    <location>
        <begin position="86"/>
        <end position="233"/>
    </location>
</feature>
<feature type="region of interest" description="Disordered" evidence="7">
    <location>
        <begin position="1"/>
        <end position="22"/>
    </location>
</feature>
<keyword evidence="5" id="KW-0408">Iron</keyword>
<dbReference type="InterPro" id="IPR044399">
    <property type="entry name" value="Mb-like_M"/>
</dbReference>
<keyword evidence="3 6" id="KW-0561">Oxygen transport</keyword>
<evidence type="ECO:0000259" key="8">
    <source>
        <dbReference type="PROSITE" id="PS01033"/>
    </source>
</evidence>
<evidence type="ECO:0000256" key="5">
    <source>
        <dbReference type="ARBA" id="ARBA00023004"/>
    </source>
</evidence>
<keyword evidence="1 6" id="KW-0813">Transport</keyword>
<proteinExistence type="inferred from homology"/>
<keyword evidence="2 6" id="KW-0349">Heme</keyword>
<dbReference type="PANTHER" id="PTHR46458:SF1">
    <property type="entry name" value="GEO09476P1"/>
    <property type="match status" value="1"/>
</dbReference>
<dbReference type="AlphaFoldDB" id="A0AAD4NHG5"/>
<dbReference type="InterPro" id="IPR009050">
    <property type="entry name" value="Globin-like_sf"/>
</dbReference>
<keyword evidence="4" id="KW-0479">Metal-binding</keyword>
<dbReference type="PANTHER" id="PTHR46458">
    <property type="entry name" value="BLR2807 PROTEIN"/>
    <property type="match status" value="1"/>
</dbReference>
<dbReference type="Pfam" id="PF00042">
    <property type="entry name" value="Globin"/>
    <property type="match status" value="1"/>
</dbReference>
<evidence type="ECO:0000313" key="9">
    <source>
        <dbReference type="EMBL" id="KAI1726446.1"/>
    </source>
</evidence>
<accession>A0AAD4NHG5</accession>
<dbReference type="CDD" id="cd01040">
    <property type="entry name" value="Mb-like"/>
    <property type="match status" value="1"/>
</dbReference>
<dbReference type="Gene3D" id="1.10.490.10">
    <property type="entry name" value="Globins"/>
    <property type="match status" value="1"/>
</dbReference>
<evidence type="ECO:0000256" key="7">
    <source>
        <dbReference type="SAM" id="MobiDB-lite"/>
    </source>
</evidence>
<comment type="similarity">
    <text evidence="6">Belongs to the globin family.</text>
</comment>
<gene>
    <name evidence="9" type="ORF">DdX_03166</name>
</gene>
<comment type="caution">
    <text evidence="9">The sequence shown here is derived from an EMBL/GenBank/DDBJ whole genome shotgun (WGS) entry which is preliminary data.</text>
</comment>
<dbReference type="PROSITE" id="PS01033">
    <property type="entry name" value="GLOBIN"/>
    <property type="match status" value="1"/>
</dbReference>
<evidence type="ECO:0000256" key="1">
    <source>
        <dbReference type="ARBA" id="ARBA00022448"/>
    </source>
</evidence>
<dbReference type="InterPro" id="IPR050532">
    <property type="entry name" value="Globin-like_OT"/>
</dbReference>
<feature type="region of interest" description="Disordered" evidence="7">
    <location>
        <begin position="40"/>
        <end position="70"/>
    </location>
</feature>
<dbReference type="EMBL" id="JAKKPZ010000002">
    <property type="protein sequence ID" value="KAI1726446.1"/>
    <property type="molecule type" value="Genomic_DNA"/>
</dbReference>
<sequence length="279" mass="31504">MGNKPTNPSNAKSAPNGNQLLQPQQVKIARRGSDLRLAVGRNPADSIPNERCQLNGDSFRDTNRQSRRRWSSAATITSRSSMKPKRLLPRQCHLIIKSWNRKNPKNRMARDAFAAIFTEAEELKSIFGVPSDLHGKKLKSDPKFIAHTNLFTDTFDFVIRNLDDMGLVTENAEQLGRRHATLLSPESLRPEYWSIFTECICEAALPATEDKETQIAWRQLLLTLVYYMKLGYERENLRVTRNASMRSSVKRSTTPSAHVPYNQPTMSLPGSFPGSGFVA</sequence>
<dbReference type="GO" id="GO:0005344">
    <property type="term" value="F:oxygen carrier activity"/>
    <property type="evidence" value="ECO:0007669"/>
    <property type="project" value="UniProtKB-KW"/>
</dbReference>